<dbReference type="InterPro" id="IPR017927">
    <property type="entry name" value="FAD-bd_FR_type"/>
</dbReference>
<keyword evidence="13" id="KW-1185">Reference proteome</keyword>
<dbReference type="GO" id="GO:0005739">
    <property type="term" value="C:mitochondrion"/>
    <property type="evidence" value="ECO:0007669"/>
    <property type="project" value="UniProtKB-SubCell"/>
</dbReference>
<evidence type="ECO:0000256" key="4">
    <source>
        <dbReference type="ARBA" id="ARBA00022630"/>
    </source>
</evidence>
<feature type="binding site" evidence="9">
    <location>
        <position position="461"/>
    </location>
    <ligand>
        <name>NADP(+)</name>
        <dbReference type="ChEBI" id="CHEBI:58349"/>
    </ligand>
</feature>
<keyword evidence="7 9" id="KW-0521">NADP</keyword>
<dbReference type="Gene3D" id="3.40.50.360">
    <property type="match status" value="1"/>
</dbReference>
<dbReference type="Pfam" id="PF00667">
    <property type="entry name" value="FAD_binding_1"/>
    <property type="match status" value="1"/>
</dbReference>
<feature type="binding site" evidence="9">
    <location>
        <position position="600"/>
    </location>
    <ligand>
        <name>FAD</name>
        <dbReference type="ChEBI" id="CHEBI:57692"/>
    </ligand>
</feature>
<dbReference type="Gene3D" id="3.40.50.80">
    <property type="entry name" value="Nucleotide-binding domain of ferredoxin-NADP reductase (FNR) module"/>
    <property type="match status" value="1"/>
</dbReference>
<evidence type="ECO:0000256" key="8">
    <source>
        <dbReference type="ARBA" id="ARBA00023002"/>
    </source>
</evidence>
<keyword evidence="9" id="KW-0496">Mitochondrion</keyword>
<comment type="subunit">
    <text evidence="9">Interacts with DRE2; as part of the cytosolic iron-sulfur (Fe-S) protein assembly (CIA) machinery.</text>
</comment>
<feature type="binding site" evidence="9">
    <location>
        <begin position="20"/>
        <end position="25"/>
    </location>
    <ligand>
        <name>FMN</name>
        <dbReference type="ChEBI" id="CHEBI:58210"/>
    </ligand>
</feature>
<comment type="catalytic activity">
    <reaction evidence="9">
        <text>2 oxidized [2Fe-2S]-[protein] + NADPH = 2 reduced [2Fe-2S]-[protein] + NADP(+) + H(+)</text>
        <dbReference type="Rhea" id="RHEA:67716"/>
        <dbReference type="Rhea" id="RHEA-COMP:17327"/>
        <dbReference type="Rhea" id="RHEA-COMP:17328"/>
        <dbReference type="ChEBI" id="CHEBI:15378"/>
        <dbReference type="ChEBI" id="CHEBI:33737"/>
        <dbReference type="ChEBI" id="CHEBI:33738"/>
        <dbReference type="ChEBI" id="CHEBI:57783"/>
        <dbReference type="ChEBI" id="CHEBI:58349"/>
    </reaction>
</comment>
<comment type="subcellular location">
    <subcellularLocation>
        <location evidence="9">Cytoplasm</location>
    </subcellularLocation>
    <subcellularLocation>
        <location evidence="9">Mitochondrion</location>
    </subcellularLocation>
    <text evidence="9">Relocalizes to mitochondria after H(2)O(2) exposure.</text>
</comment>
<proteinExistence type="inferred from homology"/>
<dbReference type="GO" id="GO:0016651">
    <property type="term" value="F:oxidoreductase activity, acting on NAD(P)H"/>
    <property type="evidence" value="ECO:0007669"/>
    <property type="project" value="UniProtKB-UniRule"/>
</dbReference>
<dbReference type="EC" id="1.18.1.-" evidence="9"/>
<comment type="caution">
    <text evidence="12">The sequence shown here is derived from an EMBL/GenBank/DDBJ whole genome shotgun (WGS) entry which is preliminary data.</text>
</comment>
<feature type="binding site" evidence="9">
    <location>
        <begin position="67"/>
        <end position="70"/>
    </location>
    <ligand>
        <name>FMN</name>
        <dbReference type="ChEBI" id="CHEBI:58210"/>
    </ligand>
</feature>
<dbReference type="STRING" id="92696.A0A4R0REP7"/>
<dbReference type="InterPro" id="IPR001709">
    <property type="entry name" value="Flavoprot_Pyr_Nucl_cyt_Rdtase"/>
</dbReference>
<dbReference type="Proteomes" id="UP000292702">
    <property type="component" value="Unassembled WGS sequence"/>
</dbReference>
<dbReference type="AlphaFoldDB" id="A0A4R0REP7"/>
<keyword evidence="3 9" id="KW-0963">Cytoplasm</keyword>
<sequence>MSLDVLDDEHSPFVTILYATETGTAQDVAERLAHHCRRLHLTPKVFSVDAYSPEDIISETFIIFIISTTGSGKEPRSLTPLWTMLLRSDLPNDLFEDLDFAVFGLGDTAYEKFCWPAKLLSRRLVTLGAQEICERGEGDDQHQLGIDGAFEPWKVKLSEALLQIFPLPPDVEPTISDEALPPPRVTIVQGEKVSSGDSSNSAVDLLLEDKRYHNATLARFDRITASDWYQDVRHIEFDFGQDVKYSPGDVAVIHPELSAAHVDSFLISVGYANTADDLFTVEHTLRDQSLPDHMPRTVTLRQLFTRYLDISAVPRRSFFALLRHFVSDELEKEKIDEFLSPEGADLLYEYTQLVHRSIREVIEEFRSAKIPREYVFDLFPPLRPREFSIASSMHRFPRKLQLCIAIVKYRTKLKIPRRGVATTYLSSLQIGDTIPIGIKKGGLINLPADLNTPIICVGPGTGIAPVRAVVEERSLLGAKDSILYQGCRSALKDQYYKAEFEKAAEDGTLTYRVACSRDGPEGVKRTYVQDLIGEDGEKIWDIVGKKQGWLYISGSSNKMPAGVRAAVREAVVKYGGKTEEDAADYVAAMEREGRLIEDCWS</sequence>
<protein>
    <recommendedName>
        <fullName evidence="9">NADPH-dependent diflavin oxidoreductase 1</fullName>
        <ecNumber evidence="9">1.18.1.-</ecNumber>
    </recommendedName>
    <alternativeName>
        <fullName evidence="9">NADPH-dependent FMN and FAD-containing oxidoreductase</fullName>
    </alternativeName>
</protein>
<keyword evidence="5 9" id="KW-0288">FMN</keyword>
<dbReference type="GO" id="GO:0160246">
    <property type="term" value="F:NADPH-iron-sulfur [2Fe-2S] protein oxidoreductase activity"/>
    <property type="evidence" value="ECO:0007669"/>
    <property type="project" value="InterPro"/>
</dbReference>
<evidence type="ECO:0000256" key="3">
    <source>
        <dbReference type="ARBA" id="ARBA00022490"/>
    </source>
</evidence>
<accession>A0A4R0REP7</accession>
<keyword evidence="8 9" id="KW-0560">Oxidoreductase</keyword>
<gene>
    <name evidence="9 12" type="primary">TAH18</name>
    <name evidence="12" type="ORF">EIP91_001098</name>
</gene>
<dbReference type="GO" id="GO:0016226">
    <property type="term" value="P:iron-sulfur cluster assembly"/>
    <property type="evidence" value="ECO:0007669"/>
    <property type="project" value="UniProtKB-UniRule"/>
</dbReference>
<dbReference type="HAMAP" id="MF_03178">
    <property type="entry name" value="NDOR1"/>
    <property type="match status" value="1"/>
</dbReference>
<evidence type="ECO:0000256" key="2">
    <source>
        <dbReference type="ARBA" id="ARBA00001974"/>
    </source>
</evidence>
<dbReference type="InterPro" id="IPR029039">
    <property type="entry name" value="Flavoprotein-like_sf"/>
</dbReference>
<evidence type="ECO:0000256" key="9">
    <source>
        <dbReference type="HAMAP-Rule" id="MF_03178"/>
    </source>
</evidence>
<comment type="cofactor">
    <cofactor evidence="2 9">
        <name>FAD</name>
        <dbReference type="ChEBI" id="CHEBI:57692"/>
    </cofactor>
</comment>
<dbReference type="InterPro" id="IPR001094">
    <property type="entry name" value="Flavdoxin-like"/>
</dbReference>
<feature type="binding site" evidence="9">
    <location>
        <position position="140"/>
    </location>
    <ligand>
        <name>FMN</name>
        <dbReference type="ChEBI" id="CHEBI:58210"/>
    </ligand>
</feature>
<dbReference type="GO" id="GO:0005829">
    <property type="term" value="C:cytosol"/>
    <property type="evidence" value="ECO:0007669"/>
    <property type="project" value="TreeGrafter"/>
</dbReference>
<dbReference type="PRINTS" id="PR00371">
    <property type="entry name" value="FPNCR"/>
</dbReference>
<feature type="binding site" evidence="9">
    <location>
        <begin position="516"/>
        <end position="517"/>
    </location>
    <ligand>
        <name>NADP(+)</name>
        <dbReference type="ChEBI" id="CHEBI:58349"/>
    </ligand>
</feature>
<dbReference type="PRINTS" id="PR00369">
    <property type="entry name" value="FLAVODOXIN"/>
</dbReference>
<dbReference type="PROSITE" id="PS51384">
    <property type="entry name" value="FAD_FR"/>
    <property type="match status" value="1"/>
</dbReference>
<dbReference type="GO" id="GO:0010181">
    <property type="term" value="F:FMN binding"/>
    <property type="evidence" value="ECO:0007669"/>
    <property type="project" value="UniProtKB-UniRule"/>
</dbReference>
<comment type="cofactor">
    <cofactor evidence="1 9">
        <name>FMN</name>
        <dbReference type="ChEBI" id="CHEBI:58210"/>
    </cofactor>
</comment>
<dbReference type="PROSITE" id="PS50902">
    <property type="entry name" value="FLAVODOXIN_LIKE"/>
    <property type="match status" value="1"/>
</dbReference>
<dbReference type="InterPro" id="IPR039261">
    <property type="entry name" value="FNR_nucleotide-bd"/>
</dbReference>
<dbReference type="InterPro" id="IPR001433">
    <property type="entry name" value="OxRdtase_FAD/NAD-bd"/>
</dbReference>
<dbReference type="EMBL" id="RWJN01000127">
    <property type="protein sequence ID" value="TCD66631.1"/>
    <property type="molecule type" value="Genomic_DNA"/>
</dbReference>
<evidence type="ECO:0000256" key="6">
    <source>
        <dbReference type="ARBA" id="ARBA00022827"/>
    </source>
</evidence>
<dbReference type="GO" id="GO:0050661">
    <property type="term" value="F:NADP binding"/>
    <property type="evidence" value="ECO:0007669"/>
    <property type="project" value="UniProtKB-UniRule"/>
</dbReference>
<keyword evidence="6 9" id="KW-0274">FAD</keyword>
<feature type="binding site" evidence="9">
    <location>
        <begin position="525"/>
        <end position="529"/>
    </location>
    <ligand>
        <name>NADP(+)</name>
        <dbReference type="ChEBI" id="CHEBI:58349"/>
    </ligand>
</feature>
<dbReference type="Pfam" id="PF00175">
    <property type="entry name" value="NAD_binding_1"/>
    <property type="match status" value="1"/>
</dbReference>
<dbReference type="InterPro" id="IPR008254">
    <property type="entry name" value="Flavodoxin/NO_synth"/>
</dbReference>
<dbReference type="Pfam" id="PF00258">
    <property type="entry name" value="Flavodoxin_1"/>
    <property type="match status" value="1"/>
</dbReference>
<keyword evidence="4 9" id="KW-0285">Flavoprotein</keyword>
<comment type="function">
    <text evidence="9">NADPH-dependent reductase which is a central component of the cytosolic iron-sulfur (Fe-S) protein assembly (CIA) machinery. Transfers electrons from NADPH via its FAD and FMN prosthetic groups to the [2Fe-2S] cluster of DRE2, another key component of the CIA machinery. In turn, this reduced cluster provides electrons for assembly of cytosolic iron-sulfur cluster proteins. Positively controls H(2)O(2)-induced cell death.</text>
</comment>
<evidence type="ECO:0000256" key="5">
    <source>
        <dbReference type="ARBA" id="ARBA00022643"/>
    </source>
</evidence>
<feature type="domain" description="Flavodoxin-like" evidence="10">
    <location>
        <begin position="14"/>
        <end position="158"/>
    </location>
</feature>
<name>A0A4R0REP7_9APHY</name>
<evidence type="ECO:0000256" key="7">
    <source>
        <dbReference type="ARBA" id="ARBA00022857"/>
    </source>
</evidence>
<evidence type="ECO:0000259" key="10">
    <source>
        <dbReference type="PROSITE" id="PS50902"/>
    </source>
</evidence>
<dbReference type="OrthoDB" id="1856718at2759"/>
<dbReference type="Gene3D" id="1.20.990.10">
    <property type="entry name" value="NADPH-cytochrome p450 Reductase, Chain A, domain 3"/>
    <property type="match status" value="1"/>
</dbReference>
<dbReference type="Gene3D" id="2.40.30.10">
    <property type="entry name" value="Translation factors"/>
    <property type="match status" value="1"/>
</dbReference>
<reference evidence="12 13" key="1">
    <citation type="submission" date="2018-11" db="EMBL/GenBank/DDBJ databases">
        <title>Genome assembly of Steccherinum ochraceum LE-BIN_3174, the white-rot fungus of the Steccherinaceae family (The Residual Polyporoid clade, Polyporales, Basidiomycota).</title>
        <authorList>
            <person name="Fedorova T.V."/>
            <person name="Glazunova O.A."/>
            <person name="Landesman E.O."/>
            <person name="Moiseenko K.V."/>
            <person name="Psurtseva N.V."/>
            <person name="Savinova O.S."/>
            <person name="Shakhova N.V."/>
            <person name="Tyazhelova T.V."/>
            <person name="Vasina D.V."/>
        </authorList>
    </citation>
    <scope>NUCLEOTIDE SEQUENCE [LARGE SCALE GENOMIC DNA]</scope>
    <source>
        <strain evidence="12 13">LE-BIN_3174</strain>
    </source>
</reference>
<dbReference type="SUPFAM" id="SSF63380">
    <property type="entry name" value="Riboflavin synthase domain-like"/>
    <property type="match status" value="1"/>
</dbReference>
<comment type="caution">
    <text evidence="9">Lacks conserved residue(s) required for the propagation of feature annotation.</text>
</comment>
<dbReference type="PANTHER" id="PTHR19384:SF10">
    <property type="entry name" value="NADPH-DEPENDENT DIFLAVIN OXIDOREDUCTASE 1"/>
    <property type="match status" value="1"/>
</dbReference>
<dbReference type="PANTHER" id="PTHR19384">
    <property type="entry name" value="NITRIC OXIDE SYNTHASE-RELATED"/>
    <property type="match status" value="1"/>
</dbReference>
<dbReference type="SUPFAM" id="SSF52343">
    <property type="entry name" value="Ferredoxin reductase-like, C-terminal NADP-linked domain"/>
    <property type="match status" value="1"/>
</dbReference>
<dbReference type="InterPro" id="IPR028879">
    <property type="entry name" value="NDOR1"/>
</dbReference>
<evidence type="ECO:0000313" key="13">
    <source>
        <dbReference type="Proteomes" id="UP000292702"/>
    </source>
</evidence>
<dbReference type="InterPro" id="IPR017938">
    <property type="entry name" value="Riboflavin_synthase-like_b-brl"/>
</dbReference>
<feature type="binding site" evidence="9">
    <location>
        <begin position="385"/>
        <end position="388"/>
    </location>
    <ligand>
        <name>FAD</name>
        <dbReference type="ChEBI" id="CHEBI:57692"/>
    </ligand>
</feature>
<dbReference type="InterPro" id="IPR023173">
    <property type="entry name" value="NADPH_Cyt_P450_Rdtase_alpha"/>
</dbReference>
<comment type="similarity">
    <text evidence="9">Belongs to the NADPH-dependent diflavin oxidoreductase NDOR1 family.</text>
</comment>
<organism evidence="12 13">
    <name type="scientific">Steccherinum ochraceum</name>
    <dbReference type="NCBI Taxonomy" id="92696"/>
    <lineage>
        <taxon>Eukaryota</taxon>
        <taxon>Fungi</taxon>
        <taxon>Dikarya</taxon>
        <taxon>Basidiomycota</taxon>
        <taxon>Agaricomycotina</taxon>
        <taxon>Agaricomycetes</taxon>
        <taxon>Polyporales</taxon>
        <taxon>Steccherinaceae</taxon>
        <taxon>Steccherinum</taxon>
    </lineage>
</organism>
<evidence type="ECO:0000313" key="12">
    <source>
        <dbReference type="EMBL" id="TCD66631.1"/>
    </source>
</evidence>
<evidence type="ECO:0000259" key="11">
    <source>
        <dbReference type="PROSITE" id="PS51384"/>
    </source>
</evidence>
<dbReference type="GO" id="GO:0050660">
    <property type="term" value="F:flavin adenine dinucleotide binding"/>
    <property type="evidence" value="ECO:0007669"/>
    <property type="project" value="UniProtKB-UniRule"/>
</dbReference>
<dbReference type="SUPFAM" id="SSF52218">
    <property type="entry name" value="Flavoproteins"/>
    <property type="match status" value="1"/>
</dbReference>
<feature type="domain" description="FAD-binding FR-type" evidence="11">
    <location>
        <begin position="210"/>
        <end position="447"/>
    </location>
</feature>
<comment type="similarity">
    <text evidence="9">In the C-terminal section; belongs to the flavoprotein pyridine nucleotide cytochrome reductase family.</text>
</comment>
<comment type="similarity">
    <text evidence="9">In the N-terminal section; belongs to the flavodoxin family.</text>
</comment>
<evidence type="ECO:0000256" key="1">
    <source>
        <dbReference type="ARBA" id="ARBA00001917"/>
    </source>
</evidence>
<dbReference type="InterPro" id="IPR003097">
    <property type="entry name" value="CysJ-like_FAD-binding"/>
</dbReference>